<keyword evidence="2" id="KW-1185">Reference proteome</keyword>
<gene>
    <name evidence="1" type="ORF">MJB10_05600</name>
</gene>
<proteinExistence type="predicted"/>
<sequence length="233" mass="27994">MVEPLYDITVTCSFCENNYKTMKVRPSFKKASKTDTDFCLHYKEVNPDYYVVRICPFCGYAHTENFTDKWTTAQREIFYEKVAKNWTMRDYCKERSWEDALQSYKLALLSAQIRDEKSRVIAGLLHHLAWLYRYKEDTEQEKRFLTFALDEYVNVFETEGMDLNNARLMYLMGELCRRLQRFQEAVKWFSRVINDRKIMDAGMIKACREQWITTREDMLAMRLELPDEMKQAT</sequence>
<dbReference type="Gene3D" id="1.25.40.10">
    <property type="entry name" value="Tetratricopeptide repeat domain"/>
    <property type="match status" value="1"/>
</dbReference>
<dbReference type="InterPro" id="IPR011990">
    <property type="entry name" value="TPR-like_helical_dom_sf"/>
</dbReference>
<evidence type="ECO:0000313" key="1">
    <source>
        <dbReference type="EMBL" id="WNR45580.1"/>
    </source>
</evidence>
<dbReference type="SUPFAM" id="SSF48452">
    <property type="entry name" value="TPR-like"/>
    <property type="match status" value="1"/>
</dbReference>
<dbReference type="KEGG" id="proo:MJB10_05600"/>
<dbReference type="RefSeq" id="WP_314802439.1">
    <property type="nucleotide sequence ID" value="NZ_CP130319.1"/>
</dbReference>
<name>A0AA96LVT3_9BACL</name>
<evidence type="ECO:0000313" key="2">
    <source>
        <dbReference type="Proteomes" id="UP001304650"/>
    </source>
</evidence>
<dbReference type="AlphaFoldDB" id="A0AA96LVT3"/>
<dbReference type="Proteomes" id="UP001304650">
    <property type="component" value="Chromosome"/>
</dbReference>
<accession>A0AA96LVT3</accession>
<organism evidence="1 2">
    <name type="scientific">Paenibacillus roseopurpureus</name>
    <dbReference type="NCBI Taxonomy" id="2918901"/>
    <lineage>
        <taxon>Bacteria</taxon>
        <taxon>Bacillati</taxon>
        <taxon>Bacillota</taxon>
        <taxon>Bacilli</taxon>
        <taxon>Bacillales</taxon>
        <taxon>Paenibacillaceae</taxon>
        <taxon>Paenibacillus</taxon>
    </lineage>
</organism>
<dbReference type="EMBL" id="CP130319">
    <property type="protein sequence ID" value="WNR45580.1"/>
    <property type="molecule type" value="Genomic_DNA"/>
</dbReference>
<reference evidence="1" key="1">
    <citation type="submission" date="2022-02" db="EMBL/GenBank/DDBJ databases">
        <title>Paenibacillus sp. MBLB1832 Whole Genome Shotgun Sequencing.</title>
        <authorList>
            <person name="Hwang C.Y."/>
            <person name="Cho E.-S."/>
            <person name="Seo M.-J."/>
        </authorList>
    </citation>
    <scope>NUCLEOTIDE SEQUENCE</scope>
    <source>
        <strain evidence="1">MBLB1832</strain>
    </source>
</reference>
<dbReference type="InterPro" id="IPR018708">
    <property type="entry name" value="DUF2225"/>
</dbReference>
<protein>
    <submittedName>
        <fullName evidence="1">DUF2225 domain-containing protein</fullName>
    </submittedName>
</protein>
<dbReference type="Pfam" id="PF09986">
    <property type="entry name" value="DUF2225"/>
    <property type="match status" value="1"/>
</dbReference>